<name>A0A9X1A6Y2_9HYPH</name>
<dbReference type="Proteomes" id="UP001138921">
    <property type="component" value="Unassembled WGS sequence"/>
</dbReference>
<reference evidence="2" key="1">
    <citation type="journal article" date="2021" name="Microorganisms">
        <title>Phylogenomic Reconstruction and Metabolic Potential of the Genus Aminobacter.</title>
        <authorList>
            <person name="Artuso I."/>
            <person name="Turrini P."/>
            <person name="Pirolo M."/>
            <person name="Lugli G.A."/>
            <person name="Ventura M."/>
            <person name="Visca P."/>
        </authorList>
    </citation>
    <scope>NUCLEOTIDE SEQUENCE</scope>
    <source>
        <strain evidence="2">LMG 26462</strain>
    </source>
</reference>
<comment type="caution">
    <text evidence="2">The sequence shown here is derived from an EMBL/GenBank/DDBJ whole genome shotgun (WGS) entry which is preliminary data.</text>
</comment>
<feature type="domain" description="Winged helix-turn-helix" evidence="1">
    <location>
        <begin position="86"/>
        <end position="148"/>
    </location>
</feature>
<gene>
    <name evidence="2" type="ORF">J1C56_02235</name>
</gene>
<evidence type="ECO:0000313" key="3">
    <source>
        <dbReference type="Proteomes" id="UP001138921"/>
    </source>
</evidence>
<dbReference type="AlphaFoldDB" id="A0A9X1A6Y2"/>
<reference evidence="2" key="2">
    <citation type="submission" date="2021-03" db="EMBL/GenBank/DDBJ databases">
        <authorList>
            <person name="Artuso I."/>
            <person name="Turrini P."/>
            <person name="Pirolo M."/>
            <person name="Lugli G.A."/>
            <person name="Ventura M."/>
            <person name="Visca P."/>
        </authorList>
    </citation>
    <scope>NUCLEOTIDE SEQUENCE</scope>
    <source>
        <strain evidence="2">LMG 26462</strain>
    </source>
</reference>
<dbReference type="InterPro" id="IPR055245">
    <property type="entry name" value="HTH_proteobacteria"/>
</dbReference>
<proteinExistence type="predicted"/>
<dbReference type="Pfam" id="PF14090">
    <property type="entry name" value="HTH_39"/>
    <property type="match status" value="1"/>
</dbReference>
<dbReference type="EMBL" id="JAFLWW010000001">
    <property type="protein sequence ID" value="MBT1154403.1"/>
    <property type="molecule type" value="Genomic_DNA"/>
</dbReference>
<keyword evidence="3" id="KW-1185">Reference proteome</keyword>
<evidence type="ECO:0000313" key="2">
    <source>
        <dbReference type="EMBL" id="MBT1154403.1"/>
    </source>
</evidence>
<accession>A0A9X1A6Y2</accession>
<organism evidence="2 3">
    <name type="scientific">Aminobacter anthyllidis</name>
    <dbReference type="NCBI Taxonomy" id="1035067"/>
    <lineage>
        <taxon>Bacteria</taxon>
        <taxon>Pseudomonadati</taxon>
        <taxon>Pseudomonadota</taxon>
        <taxon>Alphaproteobacteria</taxon>
        <taxon>Hyphomicrobiales</taxon>
        <taxon>Phyllobacteriaceae</taxon>
        <taxon>Aminobacter</taxon>
    </lineage>
</organism>
<sequence length="148" mass="16507">MKNHKPLNTETARALKPGTKLVFINAGRNTVSALNGALCKVGPKGTFTQFGRTWLDIIWTSPEARGQNDGGYHPYDFAVAHRSLAPQAREVLKMLKEAGRITGVQAWNILKVRSLPRRISDLKEAGYNIKKAMKEDHTGQRYAEYTLA</sequence>
<protein>
    <recommendedName>
        <fullName evidence="1">Winged helix-turn-helix domain-containing protein</fullName>
    </recommendedName>
</protein>
<evidence type="ECO:0000259" key="1">
    <source>
        <dbReference type="Pfam" id="PF14090"/>
    </source>
</evidence>